<proteinExistence type="predicted"/>
<dbReference type="Proteomes" id="UP000282438">
    <property type="component" value="Chromosome"/>
</dbReference>
<dbReference type="EMBL" id="CP034433">
    <property type="protein sequence ID" value="AZN35394.1"/>
    <property type="molecule type" value="Genomic_DNA"/>
</dbReference>
<name>A0A3S8ZPK0_9NEIS</name>
<sequence>MLPRFAILTMAILLSACQDNSSPPENVAAKSEASTPDLFFKKNQAEWNSLLQFVSQNPQDINLWERAPLKHALRLLLGSQLDIFKQYMAKSGPVLQDKVLYILGSMQDETQGQAYLLIDIENRKLEVGLIHDGKLEVFSTPGEGIYLPEDLKPLLEKLHIQM</sequence>
<dbReference type="AlphaFoldDB" id="A0A3S8ZPK0"/>
<dbReference type="KEGG" id="iod:EJO50_02165"/>
<evidence type="ECO:0000313" key="2">
    <source>
        <dbReference type="Proteomes" id="UP000282438"/>
    </source>
</evidence>
<accession>A0A3S8ZPK0</accession>
<dbReference type="PROSITE" id="PS51257">
    <property type="entry name" value="PROKAR_LIPOPROTEIN"/>
    <property type="match status" value="1"/>
</dbReference>
<protein>
    <recommendedName>
        <fullName evidence="3">Lipoprotein</fullName>
    </recommendedName>
</protein>
<reference evidence="1 2" key="1">
    <citation type="submission" date="2018-12" db="EMBL/GenBank/DDBJ databases">
        <title>Complete genome sequence of Iodobacter sp. H11R3.</title>
        <authorList>
            <person name="Bae J.-W."/>
        </authorList>
    </citation>
    <scope>NUCLEOTIDE SEQUENCE [LARGE SCALE GENOMIC DNA]</scope>
    <source>
        <strain evidence="1 2">H11R3</strain>
    </source>
</reference>
<dbReference type="OrthoDB" id="8812365at2"/>
<organism evidence="1 2">
    <name type="scientific">Iodobacter ciconiae</name>
    <dbReference type="NCBI Taxonomy" id="2496266"/>
    <lineage>
        <taxon>Bacteria</taxon>
        <taxon>Pseudomonadati</taxon>
        <taxon>Pseudomonadota</taxon>
        <taxon>Betaproteobacteria</taxon>
        <taxon>Neisseriales</taxon>
        <taxon>Chitinibacteraceae</taxon>
        <taxon>Iodobacter</taxon>
    </lineage>
</organism>
<evidence type="ECO:0000313" key="1">
    <source>
        <dbReference type="EMBL" id="AZN35394.1"/>
    </source>
</evidence>
<keyword evidence="2" id="KW-1185">Reference proteome</keyword>
<evidence type="ECO:0008006" key="3">
    <source>
        <dbReference type="Google" id="ProtNLM"/>
    </source>
</evidence>
<dbReference type="RefSeq" id="WP_125971366.1">
    <property type="nucleotide sequence ID" value="NZ_CP034433.1"/>
</dbReference>
<gene>
    <name evidence="1" type="ORF">EJO50_02165</name>
</gene>